<evidence type="ECO:0000313" key="3">
    <source>
        <dbReference type="Proteomes" id="UP000620874"/>
    </source>
</evidence>
<feature type="chain" id="PRO_5046504123" description="DUF5723 domain-containing protein" evidence="1">
    <location>
        <begin position="26"/>
        <end position="417"/>
    </location>
</feature>
<dbReference type="RefSeq" id="WP_191764120.1">
    <property type="nucleotide sequence ID" value="NZ_JACSPP010000027.1"/>
</dbReference>
<dbReference type="NCBIfam" id="NF047436">
    <property type="entry name" value="LA_2272_repeat"/>
    <property type="match status" value="1"/>
</dbReference>
<feature type="signal peptide" evidence="1">
    <location>
        <begin position="1"/>
        <end position="25"/>
    </location>
</feature>
<evidence type="ECO:0000256" key="1">
    <source>
        <dbReference type="SAM" id="SignalP"/>
    </source>
</evidence>
<reference evidence="2 3" key="1">
    <citation type="submission" date="2020-08" db="EMBL/GenBank/DDBJ databases">
        <title>A Genomic Blueprint of the Chicken Gut Microbiome.</title>
        <authorList>
            <person name="Gilroy R."/>
            <person name="Ravi A."/>
            <person name="Getino M."/>
            <person name="Pursley I."/>
            <person name="Horton D.L."/>
            <person name="Alikhan N.-F."/>
            <person name="Baker D."/>
            <person name="Gharbi K."/>
            <person name="Hall N."/>
            <person name="Watson M."/>
            <person name="Adriaenssens E.M."/>
            <person name="Foster-Nyarko E."/>
            <person name="Jarju S."/>
            <person name="Secka A."/>
            <person name="Antonio M."/>
            <person name="Oren A."/>
            <person name="Chaudhuri R."/>
            <person name="La Ragione R.M."/>
            <person name="Hildebrand F."/>
            <person name="Pallen M.J."/>
        </authorList>
    </citation>
    <scope>NUCLEOTIDE SEQUENCE [LARGE SCALE GENOMIC DNA]</scope>
    <source>
        <strain evidence="2 3">Sa1CVN1</strain>
    </source>
</reference>
<keyword evidence="3" id="KW-1185">Reference proteome</keyword>
<evidence type="ECO:0008006" key="4">
    <source>
        <dbReference type="Google" id="ProtNLM"/>
    </source>
</evidence>
<accession>A0ABR8Y941</accession>
<dbReference type="EMBL" id="JACSPP010000027">
    <property type="protein sequence ID" value="MBD8040716.1"/>
    <property type="molecule type" value="Genomic_DNA"/>
</dbReference>
<comment type="caution">
    <text evidence="2">The sequence shown here is derived from an EMBL/GenBank/DDBJ whole genome shotgun (WGS) entry which is preliminary data.</text>
</comment>
<gene>
    <name evidence="2" type="ORF">H9625_09770</name>
</gene>
<organism evidence="2 3">
    <name type="scientific">Phocaeicola intestinalis</name>
    <dbReference type="NCBI Taxonomy" id="2762212"/>
    <lineage>
        <taxon>Bacteria</taxon>
        <taxon>Pseudomonadati</taxon>
        <taxon>Bacteroidota</taxon>
        <taxon>Bacteroidia</taxon>
        <taxon>Bacteroidales</taxon>
        <taxon>Bacteroidaceae</taxon>
        <taxon>Phocaeicola</taxon>
    </lineage>
</organism>
<sequence length="417" mass="44351">MKPNTLLAGILYTCLLIATVLPANAQLHTQKGQKKGIHLALNITNQKKQPSRTYFNLGLLSNYPCLNGMGINALSSVTYHHSKGLQVTGLTNITGVDAAGFQLAGIANVTGRNTSGIVLGGLVNVNGGTINGFALSGIGNMSARNTRGILFSGLLNMSNGNSSGVQLAGIANITGQDQNGLMLGGLMNACKDTIRGMQLTSLLNVVGSANQGVQLAMLGNVAVTNQGVQLGLGNYSAENKGVQLGIANISSHGHKSLQLGFFNLSSDSLAHQIGCINISPRTHIQLIVSSGNLNKANVAVRFKNRFTYTELGGGAWYFDLDHDLSASAFYRAGIYLPLCRLLEISADAGFYHIETLDNKHKGYPARTYALQPRLNLEFRITKRLGIFASGGYAWTRPYSKGHTLDHKGTFEAGIVLF</sequence>
<evidence type="ECO:0000313" key="2">
    <source>
        <dbReference type="EMBL" id="MBD8040716.1"/>
    </source>
</evidence>
<protein>
    <recommendedName>
        <fullName evidence="4">DUF5723 domain-containing protein</fullName>
    </recommendedName>
</protein>
<proteinExistence type="predicted"/>
<keyword evidence="1" id="KW-0732">Signal</keyword>
<name>A0ABR8Y941_9BACT</name>
<dbReference type="InterPro" id="IPR058093">
    <property type="entry name" value="LA_2272-like"/>
</dbReference>
<dbReference type="Proteomes" id="UP000620874">
    <property type="component" value="Unassembled WGS sequence"/>
</dbReference>